<gene>
    <name evidence="1" type="ORF">EK21DRAFT_83555</name>
</gene>
<sequence length="207" mass="22609">MGLARDLSIAANFSQLRTSARGKFKVQAPTGQLFSRTLQPLFHHRQLCAFTAHAASPVGITVIHHGRAWYSRASAKLLRSMVIAHHATLAAHARPCMALMSLLTPSAADIHIFFGPGMQLFCLPFLAMMNRHNTRQAYVQASAKTRTVMSDRISFDISGDIDTTGVRLLIGSAVTSYGELGKLLPKAFVVLSRTSCHSLRELLSLLP</sequence>
<evidence type="ECO:0000313" key="1">
    <source>
        <dbReference type="EMBL" id="KAF2036605.1"/>
    </source>
</evidence>
<evidence type="ECO:0000313" key="2">
    <source>
        <dbReference type="Proteomes" id="UP000799777"/>
    </source>
</evidence>
<proteinExistence type="predicted"/>
<comment type="caution">
    <text evidence="1">The sequence shown here is derived from an EMBL/GenBank/DDBJ whole genome shotgun (WGS) entry which is preliminary data.</text>
</comment>
<reference evidence="1" key="1">
    <citation type="journal article" date="2020" name="Stud. Mycol.">
        <title>101 Dothideomycetes genomes: a test case for predicting lifestyles and emergence of pathogens.</title>
        <authorList>
            <person name="Haridas S."/>
            <person name="Albert R."/>
            <person name="Binder M."/>
            <person name="Bloem J."/>
            <person name="Labutti K."/>
            <person name="Salamov A."/>
            <person name="Andreopoulos B."/>
            <person name="Baker S."/>
            <person name="Barry K."/>
            <person name="Bills G."/>
            <person name="Bluhm B."/>
            <person name="Cannon C."/>
            <person name="Castanera R."/>
            <person name="Culley D."/>
            <person name="Daum C."/>
            <person name="Ezra D."/>
            <person name="Gonzalez J."/>
            <person name="Henrissat B."/>
            <person name="Kuo A."/>
            <person name="Liang C."/>
            <person name="Lipzen A."/>
            <person name="Lutzoni F."/>
            <person name="Magnuson J."/>
            <person name="Mondo S."/>
            <person name="Nolan M."/>
            <person name="Ohm R."/>
            <person name="Pangilinan J."/>
            <person name="Park H.-J."/>
            <person name="Ramirez L."/>
            <person name="Alfaro M."/>
            <person name="Sun H."/>
            <person name="Tritt A."/>
            <person name="Yoshinaga Y."/>
            <person name="Zwiers L.-H."/>
            <person name="Turgeon B."/>
            <person name="Goodwin S."/>
            <person name="Spatafora J."/>
            <person name="Crous P."/>
            <person name="Grigoriev I."/>
        </authorList>
    </citation>
    <scope>NUCLEOTIDE SEQUENCE</scope>
    <source>
        <strain evidence="1">CBS 110217</strain>
    </source>
</reference>
<organism evidence="1 2">
    <name type="scientific">Setomelanomma holmii</name>
    <dbReference type="NCBI Taxonomy" id="210430"/>
    <lineage>
        <taxon>Eukaryota</taxon>
        <taxon>Fungi</taxon>
        <taxon>Dikarya</taxon>
        <taxon>Ascomycota</taxon>
        <taxon>Pezizomycotina</taxon>
        <taxon>Dothideomycetes</taxon>
        <taxon>Pleosporomycetidae</taxon>
        <taxon>Pleosporales</taxon>
        <taxon>Pleosporineae</taxon>
        <taxon>Phaeosphaeriaceae</taxon>
        <taxon>Setomelanomma</taxon>
    </lineage>
</organism>
<name>A0A9P4HN81_9PLEO</name>
<accession>A0A9P4HN81</accession>
<dbReference type="Proteomes" id="UP000799777">
    <property type="component" value="Unassembled WGS sequence"/>
</dbReference>
<dbReference type="AlphaFoldDB" id="A0A9P4HN81"/>
<dbReference type="EMBL" id="ML978154">
    <property type="protein sequence ID" value="KAF2036605.1"/>
    <property type="molecule type" value="Genomic_DNA"/>
</dbReference>
<keyword evidence="2" id="KW-1185">Reference proteome</keyword>
<protein>
    <submittedName>
        <fullName evidence="1">Uncharacterized protein</fullName>
    </submittedName>
</protein>